<dbReference type="EC" id="2.7.7.65" evidence="1"/>
<dbReference type="GO" id="GO:0052621">
    <property type="term" value="F:diguanylate cyclase activity"/>
    <property type="evidence" value="ECO:0007669"/>
    <property type="project" value="UniProtKB-EC"/>
</dbReference>
<dbReference type="PROSITE" id="PS50887">
    <property type="entry name" value="GGDEF"/>
    <property type="match status" value="1"/>
</dbReference>
<dbReference type="SMART" id="SM00267">
    <property type="entry name" value="GGDEF"/>
    <property type="match status" value="1"/>
</dbReference>
<proteinExistence type="predicted"/>
<dbReference type="EMBL" id="JACADJ010000037">
    <property type="protein sequence ID" value="NWH05536.1"/>
    <property type="molecule type" value="Genomic_DNA"/>
</dbReference>
<feature type="domain" description="GGDEF" evidence="3">
    <location>
        <begin position="210"/>
        <end position="342"/>
    </location>
</feature>
<dbReference type="CDD" id="cd01949">
    <property type="entry name" value="GGDEF"/>
    <property type="match status" value="1"/>
</dbReference>
<dbReference type="InterPro" id="IPR029787">
    <property type="entry name" value="Nucleotide_cyclase"/>
</dbReference>
<dbReference type="NCBIfam" id="TIGR00254">
    <property type="entry name" value="GGDEF"/>
    <property type="match status" value="1"/>
</dbReference>
<gene>
    <name evidence="4" type="ORF">HXW94_11140</name>
</gene>
<dbReference type="AlphaFoldDB" id="A0A850TDM4"/>
<evidence type="ECO:0000256" key="2">
    <source>
        <dbReference type="ARBA" id="ARBA00034247"/>
    </source>
</evidence>
<comment type="caution">
    <text evidence="4">The sequence shown here is derived from an EMBL/GenBank/DDBJ whole genome shotgun (WGS) entry which is preliminary data.</text>
</comment>
<organism evidence="4 5">
    <name type="scientific">Desulfobacter latus</name>
    <dbReference type="NCBI Taxonomy" id="2292"/>
    <lineage>
        <taxon>Bacteria</taxon>
        <taxon>Pseudomonadati</taxon>
        <taxon>Thermodesulfobacteriota</taxon>
        <taxon>Desulfobacteria</taxon>
        <taxon>Desulfobacterales</taxon>
        <taxon>Desulfobacteraceae</taxon>
        <taxon>Desulfobacter</taxon>
    </lineage>
</organism>
<dbReference type="PANTHER" id="PTHR45138:SF9">
    <property type="entry name" value="DIGUANYLATE CYCLASE DGCM-RELATED"/>
    <property type="match status" value="1"/>
</dbReference>
<dbReference type="InterPro" id="IPR050469">
    <property type="entry name" value="Diguanylate_Cyclase"/>
</dbReference>
<evidence type="ECO:0000313" key="4">
    <source>
        <dbReference type="EMBL" id="NWH05536.1"/>
    </source>
</evidence>
<dbReference type="FunFam" id="3.30.70.270:FF:000001">
    <property type="entry name" value="Diguanylate cyclase domain protein"/>
    <property type="match status" value="1"/>
</dbReference>
<accession>A0A850TDM4</accession>
<dbReference type="InterPro" id="IPR000160">
    <property type="entry name" value="GGDEF_dom"/>
</dbReference>
<evidence type="ECO:0000313" key="5">
    <source>
        <dbReference type="Proteomes" id="UP000553343"/>
    </source>
</evidence>
<dbReference type="Proteomes" id="UP000553343">
    <property type="component" value="Unassembled WGS sequence"/>
</dbReference>
<reference evidence="4 5" key="1">
    <citation type="submission" date="2020-06" db="EMBL/GenBank/DDBJ databases">
        <title>High-quality draft genome of sulfate reducer Desulfobacter latus type strain AcrS2 isolated from marine sediment.</title>
        <authorList>
            <person name="Hoppe M."/>
            <person name="Larsen C.K."/>
            <person name="Marshall I.P.G."/>
            <person name="Schramm A."/>
            <person name="Marietou A.G."/>
        </authorList>
    </citation>
    <scope>NUCLEOTIDE SEQUENCE [LARGE SCALE GENOMIC DNA]</scope>
    <source>
        <strain evidence="4 5">AcRS2</strain>
    </source>
</reference>
<sequence length="359" mass="40527">MSKSLDRFSHRLSAVFGLVFGSSLNKAHAQNKLARHIVALNGKTSAAEIINNVADCLKDILGYRLFAFVNKKNDGVDVWLDPRMYKTSIEDIIIRDFQIKDIKELTYLNIHKDQAECLERFSLDSLVHYDHKEKNCYSRIYMMPSRPITAFHDDVVRIVLQGATAALSKQIKIQQLKDAAAIDPLTGCYNRRAFEAQLKGHAAGAGRHGKSLSVFMFDLDHFKLLNDTYGHLGGDEVLKEVSRLIRRNIRAEDIFARYGGEEFIAILPGTDKTHAIELADRLRKKIGALRIPFNNRTIQVTASFGVAQLGRDADIVKLVEDADSMLYKAKVNGRNTVMPGLIKLHRYNIDKRSESLIQT</sequence>
<name>A0A850TDM4_9BACT</name>
<evidence type="ECO:0000256" key="1">
    <source>
        <dbReference type="ARBA" id="ARBA00012528"/>
    </source>
</evidence>
<protein>
    <recommendedName>
        <fullName evidence="1">diguanylate cyclase</fullName>
        <ecNumber evidence="1">2.7.7.65</ecNumber>
    </recommendedName>
</protein>
<dbReference type="Gene3D" id="3.30.70.270">
    <property type="match status" value="1"/>
</dbReference>
<dbReference type="InterPro" id="IPR043128">
    <property type="entry name" value="Rev_trsase/Diguanyl_cyclase"/>
</dbReference>
<dbReference type="Pfam" id="PF00990">
    <property type="entry name" value="GGDEF"/>
    <property type="match status" value="1"/>
</dbReference>
<keyword evidence="5" id="KW-1185">Reference proteome</keyword>
<evidence type="ECO:0000259" key="3">
    <source>
        <dbReference type="PROSITE" id="PS50887"/>
    </source>
</evidence>
<dbReference type="PANTHER" id="PTHR45138">
    <property type="entry name" value="REGULATORY COMPONENTS OF SENSORY TRANSDUCTION SYSTEM"/>
    <property type="match status" value="1"/>
</dbReference>
<dbReference type="RefSeq" id="WP_178366990.1">
    <property type="nucleotide sequence ID" value="NZ_JACADJ010000037.1"/>
</dbReference>
<dbReference type="SUPFAM" id="SSF55073">
    <property type="entry name" value="Nucleotide cyclase"/>
    <property type="match status" value="1"/>
</dbReference>
<comment type="catalytic activity">
    <reaction evidence="2">
        <text>2 GTP = 3',3'-c-di-GMP + 2 diphosphate</text>
        <dbReference type="Rhea" id="RHEA:24898"/>
        <dbReference type="ChEBI" id="CHEBI:33019"/>
        <dbReference type="ChEBI" id="CHEBI:37565"/>
        <dbReference type="ChEBI" id="CHEBI:58805"/>
        <dbReference type="EC" id="2.7.7.65"/>
    </reaction>
</comment>